<name>A0A4Y8REY3_9HYPH</name>
<dbReference type="Proteomes" id="UP000298179">
    <property type="component" value="Unassembled WGS sequence"/>
</dbReference>
<reference evidence="1 2" key="1">
    <citation type="submission" date="2019-03" db="EMBL/GenBank/DDBJ databases">
        <title>Jiella endophytica sp. nov., a novel endophytic bacterium isolated from root of Ficus microcarpa Linn. f.</title>
        <authorList>
            <person name="Tuo L."/>
        </authorList>
    </citation>
    <scope>NUCLEOTIDE SEQUENCE [LARGE SCALE GENOMIC DNA]</scope>
    <source>
        <strain evidence="1 2">CBS5Q-3</strain>
    </source>
</reference>
<protein>
    <submittedName>
        <fullName evidence="1">Phage tail protein</fullName>
    </submittedName>
</protein>
<keyword evidence="2" id="KW-1185">Reference proteome</keyword>
<gene>
    <name evidence="1" type="ORF">E3C22_18260</name>
</gene>
<dbReference type="RefSeq" id="WP_134763307.1">
    <property type="nucleotide sequence ID" value="NZ_SOZD01000005.1"/>
</dbReference>
<evidence type="ECO:0000313" key="1">
    <source>
        <dbReference type="EMBL" id="TFF20832.1"/>
    </source>
</evidence>
<proteinExistence type="predicted"/>
<accession>A0A4Y8REY3</accession>
<evidence type="ECO:0000313" key="2">
    <source>
        <dbReference type="Proteomes" id="UP000298179"/>
    </source>
</evidence>
<dbReference type="InterPro" id="IPR008861">
    <property type="entry name" value="GpX-like"/>
</dbReference>
<dbReference type="Pfam" id="PF05489">
    <property type="entry name" value="Phage_tail_X"/>
    <property type="match status" value="1"/>
</dbReference>
<organism evidence="1 2">
    <name type="scientific">Jiella endophytica</name>
    <dbReference type="NCBI Taxonomy" id="2558362"/>
    <lineage>
        <taxon>Bacteria</taxon>
        <taxon>Pseudomonadati</taxon>
        <taxon>Pseudomonadota</taxon>
        <taxon>Alphaproteobacteria</taxon>
        <taxon>Hyphomicrobiales</taxon>
        <taxon>Aurantimonadaceae</taxon>
        <taxon>Jiella</taxon>
    </lineage>
</organism>
<comment type="caution">
    <text evidence="1">The sequence shown here is derived from an EMBL/GenBank/DDBJ whole genome shotgun (WGS) entry which is preliminary data.</text>
</comment>
<dbReference type="OrthoDB" id="8759063at2"/>
<dbReference type="EMBL" id="SOZD01000005">
    <property type="protein sequence ID" value="TFF20832.1"/>
    <property type="molecule type" value="Genomic_DNA"/>
</dbReference>
<dbReference type="AlphaFoldDB" id="A0A4Y8REY3"/>
<sequence>MADVTRTGQREVLDVVCRRSYGDESGYVEAVLEANPGLARLGPVLPFGTPIVLPAIETVSEQPVVTLWD</sequence>